<keyword evidence="4" id="KW-1003">Cell membrane</keyword>
<dbReference type="PROSITE" id="PS52015">
    <property type="entry name" value="TONB_CTD"/>
    <property type="match status" value="1"/>
</dbReference>
<gene>
    <name evidence="13" type="ORF">NX722_20865</name>
</gene>
<feature type="domain" description="TonB C-terminal" evidence="12">
    <location>
        <begin position="212"/>
        <end position="310"/>
    </location>
</feature>
<evidence type="ECO:0000256" key="6">
    <source>
        <dbReference type="ARBA" id="ARBA00022692"/>
    </source>
</evidence>
<evidence type="ECO:0000256" key="7">
    <source>
        <dbReference type="ARBA" id="ARBA00022927"/>
    </source>
</evidence>
<feature type="compositionally biased region" description="Basic and acidic residues" evidence="10">
    <location>
        <begin position="140"/>
        <end position="169"/>
    </location>
</feature>
<keyword evidence="14" id="KW-1185">Reference proteome</keyword>
<dbReference type="InterPro" id="IPR037682">
    <property type="entry name" value="TonB_C"/>
</dbReference>
<dbReference type="SUPFAM" id="SSF74653">
    <property type="entry name" value="TolA/TonB C-terminal domain"/>
    <property type="match status" value="1"/>
</dbReference>
<dbReference type="InterPro" id="IPR051045">
    <property type="entry name" value="TonB-dependent_transducer"/>
</dbReference>
<dbReference type="NCBIfam" id="TIGR01352">
    <property type="entry name" value="tonB_Cterm"/>
    <property type="match status" value="1"/>
</dbReference>
<dbReference type="PANTHER" id="PTHR33446:SF11">
    <property type="entry name" value="TONB3"/>
    <property type="match status" value="1"/>
</dbReference>
<dbReference type="Gene3D" id="3.30.1150.10">
    <property type="match status" value="1"/>
</dbReference>
<dbReference type="PANTHER" id="PTHR33446">
    <property type="entry name" value="PROTEIN TONB-RELATED"/>
    <property type="match status" value="1"/>
</dbReference>
<comment type="caution">
    <text evidence="13">The sequence shown here is derived from an EMBL/GenBank/DDBJ whole genome shotgun (WGS) entry which is preliminary data.</text>
</comment>
<keyword evidence="9 11" id="KW-0472">Membrane</keyword>
<evidence type="ECO:0000313" key="13">
    <source>
        <dbReference type="EMBL" id="MCW7555029.1"/>
    </source>
</evidence>
<dbReference type="EMBL" id="JAPFCC010000001">
    <property type="protein sequence ID" value="MCW7555029.1"/>
    <property type="molecule type" value="Genomic_DNA"/>
</dbReference>
<comment type="similarity">
    <text evidence="2">Belongs to the TonB family.</text>
</comment>
<dbReference type="Pfam" id="PF03544">
    <property type="entry name" value="TonB_C"/>
    <property type="match status" value="1"/>
</dbReference>
<keyword evidence="6 11" id="KW-0812">Transmembrane</keyword>
<keyword evidence="7" id="KW-0653">Protein transport</keyword>
<comment type="subcellular location">
    <subcellularLocation>
        <location evidence="1">Cell inner membrane</location>
        <topology evidence="1">Single-pass membrane protein</topology>
        <orientation evidence="1">Periplasmic side</orientation>
    </subcellularLocation>
</comment>
<accession>A0ABT3N1G2</accession>
<feature type="region of interest" description="Disordered" evidence="10">
    <location>
        <begin position="120"/>
        <end position="169"/>
    </location>
</feature>
<proteinExistence type="inferred from homology"/>
<keyword evidence="5" id="KW-0997">Cell inner membrane</keyword>
<evidence type="ECO:0000313" key="14">
    <source>
        <dbReference type="Proteomes" id="UP001209854"/>
    </source>
</evidence>
<sequence length="310" mass="35521">MTMSKMFILRNDLRGQPLSMSTMTSVSSTDRFSFTIFMAAAIHAVILLGVSFGLQDMPAPPKTLEVTLATYKSQEKPEEADYLAQFHQQGSGTLEDKTRPQTDQEAEFQSNQINEVVLETQEEASPKQEQPQTAQISTRAEVERKTPDKAENKKPTPDTPEQVKPRKRIDLRQEISSLEAQFSQLRQEYAKRPRIKRLTAASTMQEPGAYYKETWRRKVERIGNMNYPPQARKEKLYGELRLMVAINRDGTLHDVKLMESSGSTILDDAAIRIVKLAAPYAPFGNDLRDYDRVEIIRTWRFERGDRLFSN</sequence>
<evidence type="ECO:0000256" key="3">
    <source>
        <dbReference type="ARBA" id="ARBA00022448"/>
    </source>
</evidence>
<feature type="compositionally biased region" description="Polar residues" evidence="10">
    <location>
        <begin position="127"/>
        <end position="138"/>
    </location>
</feature>
<evidence type="ECO:0000256" key="5">
    <source>
        <dbReference type="ARBA" id="ARBA00022519"/>
    </source>
</evidence>
<evidence type="ECO:0000259" key="12">
    <source>
        <dbReference type="PROSITE" id="PS52015"/>
    </source>
</evidence>
<evidence type="ECO:0000256" key="8">
    <source>
        <dbReference type="ARBA" id="ARBA00022989"/>
    </source>
</evidence>
<evidence type="ECO:0000256" key="1">
    <source>
        <dbReference type="ARBA" id="ARBA00004383"/>
    </source>
</evidence>
<protein>
    <submittedName>
        <fullName evidence="13">Energy transducer TonB</fullName>
    </submittedName>
</protein>
<organism evidence="13 14">
    <name type="scientific">Endozoicomonas gorgoniicola</name>
    <dbReference type="NCBI Taxonomy" id="1234144"/>
    <lineage>
        <taxon>Bacteria</taxon>
        <taxon>Pseudomonadati</taxon>
        <taxon>Pseudomonadota</taxon>
        <taxon>Gammaproteobacteria</taxon>
        <taxon>Oceanospirillales</taxon>
        <taxon>Endozoicomonadaceae</taxon>
        <taxon>Endozoicomonas</taxon>
    </lineage>
</organism>
<dbReference type="Proteomes" id="UP001209854">
    <property type="component" value="Unassembled WGS sequence"/>
</dbReference>
<name>A0ABT3N1G2_9GAMM</name>
<evidence type="ECO:0000256" key="10">
    <source>
        <dbReference type="SAM" id="MobiDB-lite"/>
    </source>
</evidence>
<evidence type="ECO:0000256" key="9">
    <source>
        <dbReference type="ARBA" id="ARBA00023136"/>
    </source>
</evidence>
<dbReference type="RefSeq" id="WP_262564795.1">
    <property type="nucleotide sequence ID" value="NZ_JAPFCC010000001.1"/>
</dbReference>
<keyword evidence="3" id="KW-0813">Transport</keyword>
<evidence type="ECO:0000256" key="4">
    <source>
        <dbReference type="ARBA" id="ARBA00022475"/>
    </source>
</evidence>
<evidence type="ECO:0000256" key="11">
    <source>
        <dbReference type="SAM" id="Phobius"/>
    </source>
</evidence>
<dbReference type="InterPro" id="IPR006260">
    <property type="entry name" value="TonB/TolA_C"/>
</dbReference>
<feature type="transmembrane region" description="Helical" evidence="11">
    <location>
        <begin position="32"/>
        <end position="54"/>
    </location>
</feature>
<keyword evidence="8 11" id="KW-1133">Transmembrane helix</keyword>
<evidence type="ECO:0000256" key="2">
    <source>
        <dbReference type="ARBA" id="ARBA00006555"/>
    </source>
</evidence>
<reference evidence="13 14" key="1">
    <citation type="submission" date="2022-10" db="EMBL/GenBank/DDBJ databases">
        <title>High-quality genome sequences of two octocoral-associated bacteria, Endozoicomonas euniceicola EF212 and Endozoicomonas gorgoniicola PS125.</title>
        <authorList>
            <person name="Chiou Y.-J."/>
            <person name="Chen Y.-H."/>
        </authorList>
    </citation>
    <scope>NUCLEOTIDE SEQUENCE [LARGE SCALE GENOMIC DNA]</scope>
    <source>
        <strain evidence="13 14">PS125</strain>
    </source>
</reference>